<dbReference type="Proteomes" id="UP000279259">
    <property type="component" value="Unassembled WGS sequence"/>
</dbReference>
<organism evidence="2 3">
    <name type="scientific">Saitozyma podzolica</name>
    <dbReference type="NCBI Taxonomy" id="1890683"/>
    <lineage>
        <taxon>Eukaryota</taxon>
        <taxon>Fungi</taxon>
        <taxon>Dikarya</taxon>
        <taxon>Basidiomycota</taxon>
        <taxon>Agaricomycotina</taxon>
        <taxon>Tremellomycetes</taxon>
        <taxon>Tremellales</taxon>
        <taxon>Trimorphomycetaceae</taxon>
        <taxon>Saitozyma</taxon>
    </lineage>
</organism>
<name>A0A427Y3M3_9TREE</name>
<accession>A0A427Y3M3</accession>
<dbReference type="EMBL" id="RSCD01000019">
    <property type="protein sequence ID" value="RSH85684.1"/>
    <property type="molecule type" value="Genomic_DNA"/>
</dbReference>
<gene>
    <name evidence="2" type="ORF">EHS25_003825</name>
</gene>
<evidence type="ECO:0000313" key="2">
    <source>
        <dbReference type="EMBL" id="RSH85684.1"/>
    </source>
</evidence>
<sequence length="146" mass="15500">MPPRHGRQAASSTRASKRARKNVTQGVDNRPAEADGLPHGPLSDGEPISADIDGPVHAPVAASKAASPSPPPKYLVVAYDHKRNVYLPVSERFEDVEKLSAEASRALADAFLDPMSAPGTIHSPAPAERAIPKEAQKIKRNAKSQS</sequence>
<feature type="region of interest" description="Disordered" evidence="1">
    <location>
        <begin position="1"/>
        <end position="73"/>
    </location>
</feature>
<feature type="compositionally biased region" description="Low complexity" evidence="1">
    <location>
        <begin position="55"/>
        <end position="67"/>
    </location>
</feature>
<reference evidence="2 3" key="1">
    <citation type="submission" date="2018-11" db="EMBL/GenBank/DDBJ databases">
        <title>Genome sequence of Saitozyma podzolica DSM 27192.</title>
        <authorList>
            <person name="Aliyu H."/>
            <person name="Gorte O."/>
            <person name="Ochsenreither K."/>
        </authorList>
    </citation>
    <scope>NUCLEOTIDE SEQUENCE [LARGE SCALE GENOMIC DNA]</scope>
    <source>
        <strain evidence="2 3">DSM 27192</strain>
    </source>
</reference>
<dbReference type="AlphaFoldDB" id="A0A427Y3M3"/>
<feature type="region of interest" description="Disordered" evidence="1">
    <location>
        <begin position="114"/>
        <end position="146"/>
    </location>
</feature>
<protein>
    <submittedName>
        <fullName evidence="2">Uncharacterized protein</fullName>
    </submittedName>
</protein>
<evidence type="ECO:0000313" key="3">
    <source>
        <dbReference type="Proteomes" id="UP000279259"/>
    </source>
</evidence>
<evidence type="ECO:0000256" key="1">
    <source>
        <dbReference type="SAM" id="MobiDB-lite"/>
    </source>
</evidence>
<proteinExistence type="predicted"/>
<keyword evidence="3" id="KW-1185">Reference proteome</keyword>
<comment type="caution">
    <text evidence="2">The sequence shown here is derived from an EMBL/GenBank/DDBJ whole genome shotgun (WGS) entry which is preliminary data.</text>
</comment>